<feature type="transmembrane region" description="Helical" evidence="8">
    <location>
        <begin position="60"/>
        <end position="80"/>
    </location>
</feature>
<organism evidence="10 11">
    <name type="scientific">Actinoplanes lutulentus</name>
    <dbReference type="NCBI Taxonomy" id="1287878"/>
    <lineage>
        <taxon>Bacteria</taxon>
        <taxon>Bacillati</taxon>
        <taxon>Actinomycetota</taxon>
        <taxon>Actinomycetes</taxon>
        <taxon>Micromonosporales</taxon>
        <taxon>Micromonosporaceae</taxon>
        <taxon>Actinoplanes</taxon>
    </lineage>
</organism>
<dbReference type="InterPro" id="IPR020846">
    <property type="entry name" value="MFS_dom"/>
</dbReference>
<accession>A0A327ZJ15</accession>
<keyword evidence="5" id="KW-0769">Symport</keyword>
<dbReference type="InterPro" id="IPR036259">
    <property type="entry name" value="MFS_trans_sf"/>
</dbReference>
<sequence>MALLSIAFNLCFVYLPSHLSTTGSIPLARALSGAVLGLLTIAVTAPLLGRLSDRAGRRRLLIVGTMAVGIFAIPGFTLAASSPGGLLVFNVVFGGVLGLLVVTVFVAELFPTAVRATGVAVTYGVATAVFGGMAPLIAVLMANAGAANAVPIYLVAAAVAGTIAALTAPETAFDDLR</sequence>
<dbReference type="AlphaFoldDB" id="A0A327ZJ15"/>
<feature type="transmembrane region" description="Helical" evidence="8">
    <location>
        <begin position="150"/>
        <end position="168"/>
    </location>
</feature>
<keyword evidence="2" id="KW-0813">Transport</keyword>
<dbReference type="PANTHER" id="PTHR43528">
    <property type="entry name" value="ALPHA-KETOGLUTARATE PERMEASE"/>
    <property type="match status" value="1"/>
</dbReference>
<dbReference type="PANTHER" id="PTHR43528:SF1">
    <property type="entry name" value="ALPHA-KETOGLUTARATE PERMEASE"/>
    <property type="match status" value="1"/>
</dbReference>
<dbReference type="GO" id="GO:0015293">
    <property type="term" value="F:symporter activity"/>
    <property type="evidence" value="ECO:0007669"/>
    <property type="project" value="UniProtKB-KW"/>
</dbReference>
<dbReference type="EMBL" id="QLMJ01000001">
    <property type="protein sequence ID" value="RAK42967.1"/>
    <property type="molecule type" value="Genomic_DNA"/>
</dbReference>
<dbReference type="Gene3D" id="1.20.1250.20">
    <property type="entry name" value="MFS general substrate transporter like domains"/>
    <property type="match status" value="1"/>
</dbReference>
<comment type="caution">
    <text evidence="10">The sequence shown here is derived from an EMBL/GenBank/DDBJ whole genome shotgun (WGS) entry which is preliminary data.</text>
</comment>
<evidence type="ECO:0000256" key="6">
    <source>
        <dbReference type="ARBA" id="ARBA00022989"/>
    </source>
</evidence>
<feature type="transmembrane region" description="Helical" evidence="8">
    <location>
        <begin position="86"/>
        <end position="107"/>
    </location>
</feature>
<keyword evidence="4 8" id="KW-0812">Transmembrane</keyword>
<dbReference type="InterPro" id="IPR005829">
    <property type="entry name" value="Sugar_transporter_CS"/>
</dbReference>
<dbReference type="InterPro" id="IPR051084">
    <property type="entry name" value="H+-coupled_symporters"/>
</dbReference>
<keyword evidence="7 8" id="KW-0472">Membrane</keyword>
<evidence type="ECO:0000256" key="7">
    <source>
        <dbReference type="ARBA" id="ARBA00023136"/>
    </source>
</evidence>
<dbReference type="PROSITE" id="PS50850">
    <property type="entry name" value="MFS"/>
    <property type="match status" value="1"/>
</dbReference>
<gene>
    <name evidence="10" type="ORF">B0I29_10197</name>
</gene>
<dbReference type="GO" id="GO:0005886">
    <property type="term" value="C:plasma membrane"/>
    <property type="evidence" value="ECO:0007669"/>
    <property type="project" value="UniProtKB-SubCell"/>
</dbReference>
<evidence type="ECO:0000256" key="2">
    <source>
        <dbReference type="ARBA" id="ARBA00022448"/>
    </source>
</evidence>
<evidence type="ECO:0000256" key="5">
    <source>
        <dbReference type="ARBA" id="ARBA00022847"/>
    </source>
</evidence>
<evidence type="ECO:0000256" key="3">
    <source>
        <dbReference type="ARBA" id="ARBA00022475"/>
    </source>
</evidence>
<evidence type="ECO:0000313" key="11">
    <source>
        <dbReference type="Proteomes" id="UP000249341"/>
    </source>
</evidence>
<proteinExistence type="predicted"/>
<keyword evidence="6 8" id="KW-1133">Transmembrane helix</keyword>
<keyword evidence="11" id="KW-1185">Reference proteome</keyword>
<evidence type="ECO:0000259" key="9">
    <source>
        <dbReference type="PROSITE" id="PS50850"/>
    </source>
</evidence>
<keyword evidence="3" id="KW-1003">Cell membrane</keyword>
<dbReference type="InterPro" id="IPR005828">
    <property type="entry name" value="MFS_sugar_transport-like"/>
</dbReference>
<dbReference type="Pfam" id="PF00083">
    <property type="entry name" value="Sugar_tr"/>
    <property type="match status" value="1"/>
</dbReference>
<keyword evidence="10" id="KW-0762">Sugar transport</keyword>
<dbReference type="SUPFAM" id="SSF103473">
    <property type="entry name" value="MFS general substrate transporter"/>
    <property type="match status" value="1"/>
</dbReference>
<feature type="transmembrane region" description="Helical" evidence="8">
    <location>
        <begin position="29"/>
        <end position="48"/>
    </location>
</feature>
<comment type="subcellular location">
    <subcellularLocation>
        <location evidence="1">Cell membrane</location>
        <topology evidence="1">Multi-pass membrane protein</topology>
    </subcellularLocation>
</comment>
<evidence type="ECO:0000256" key="8">
    <source>
        <dbReference type="SAM" id="Phobius"/>
    </source>
</evidence>
<reference evidence="10 11" key="1">
    <citation type="submission" date="2018-06" db="EMBL/GenBank/DDBJ databases">
        <title>Genomic Encyclopedia of Type Strains, Phase III (KMG-III): the genomes of soil and plant-associated and newly described type strains.</title>
        <authorList>
            <person name="Whitman W."/>
        </authorList>
    </citation>
    <scope>NUCLEOTIDE SEQUENCE [LARGE SCALE GENOMIC DNA]</scope>
    <source>
        <strain evidence="10 11">CGMCC 4.7090</strain>
    </source>
</reference>
<feature type="transmembrane region" description="Helical" evidence="8">
    <location>
        <begin position="119"/>
        <end position="144"/>
    </location>
</feature>
<dbReference type="Proteomes" id="UP000249341">
    <property type="component" value="Unassembled WGS sequence"/>
</dbReference>
<evidence type="ECO:0000256" key="4">
    <source>
        <dbReference type="ARBA" id="ARBA00022692"/>
    </source>
</evidence>
<protein>
    <submittedName>
        <fullName evidence="10">Sugar transport protein</fullName>
    </submittedName>
</protein>
<dbReference type="RefSeq" id="WP_181557630.1">
    <property type="nucleotide sequence ID" value="NZ_JACHWI010000001.1"/>
</dbReference>
<evidence type="ECO:0000313" key="10">
    <source>
        <dbReference type="EMBL" id="RAK42967.1"/>
    </source>
</evidence>
<dbReference type="PROSITE" id="PS00216">
    <property type="entry name" value="SUGAR_TRANSPORT_1"/>
    <property type="match status" value="1"/>
</dbReference>
<name>A0A327ZJ15_9ACTN</name>
<feature type="domain" description="Major facilitator superfamily (MFS) profile" evidence="9">
    <location>
        <begin position="1"/>
        <end position="172"/>
    </location>
</feature>
<evidence type="ECO:0000256" key="1">
    <source>
        <dbReference type="ARBA" id="ARBA00004651"/>
    </source>
</evidence>